<dbReference type="FunFam" id="1.10.390.10:FF:000002">
    <property type="entry name" value="Aminopeptidase N"/>
    <property type="match status" value="1"/>
</dbReference>
<evidence type="ECO:0000256" key="4">
    <source>
        <dbReference type="ARBA" id="ARBA00022670"/>
    </source>
</evidence>
<dbReference type="InterPro" id="IPR035414">
    <property type="entry name" value="Peptidase_M1_pepN_Ig-like"/>
</dbReference>
<keyword evidence="3" id="KW-0031">Aminopeptidase</keyword>
<dbReference type="PANTHER" id="PTHR46322:SF1">
    <property type="entry name" value="PUROMYCIN-SENSITIVE AMINOPEPTIDASE"/>
    <property type="match status" value="1"/>
</dbReference>
<dbReference type="FunFam" id="2.60.40.1840:FF:000001">
    <property type="entry name" value="Aminopeptidase N"/>
    <property type="match status" value="1"/>
</dbReference>
<evidence type="ECO:0000256" key="2">
    <source>
        <dbReference type="ARBA" id="ARBA00010136"/>
    </source>
</evidence>
<dbReference type="SUPFAM" id="SSF63737">
    <property type="entry name" value="Leukotriene A4 hydrolase N-terminal domain"/>
    <property type="match status" value="1"/>
</dbReference>
<dbReference type="RefSeq" id="XP_001420077.1">
    <property type="nucleotide sequence ID" value="XM_001420040.1"/>
</dbReference>
<dbReference type="InterPro" id="IPR001930">
    <property type="entry name" value="Peptidase_M1"/>
</dbReference>
<dbReference type="OrthoDB" id="10031169at2759"/>
<dbReference type="Gene3D" id="2.60.40.1730">
    <property type="entry name" value="tricorn interacting facor f3 domain"/>
    <property type="match status" value="1"/>
</dbReference>
<dbReference type="GO" id="GO:0004177">
    <property type="term" value="F:aminopeptidase activity"/>
    <property type="evidence" value="ECO:0007669"/>
    <property type="project" value="UniProtKB-KW"/>
</dbReference>
<evidence type="ECO:0000256" key="8">
    <source>
        <dbReference type="ARBA" id="ARBA00023049"/>
    </source>
</evidence>
<dbReference type="GO" id="GO:0008270">
    <property type="term" value="F:zinc ion binding"/>
    <property type="evidence" value="ECO:0007669"/>
    <property type="project" value="InterPro"/>
</dbReference>
<proteinExistence type="inferred from homology"/>
<evidence type="ECO:0000259" key="11">
    <source>
        <dbReference type="Pfam" id="PF17432"/>
    </source>
</evidence>
<feature type="domain" description="Peptidase M1 alanyl aminopeptidase C-terminal" evidence="11">
    <location>
        <begin position="580"/>
        <end position="922"/>
    </location>
</feature>
<feature type="domain" description="Aminopeptidase N-like N-terminal" evidence="12">
    <location>
        <begin position="76"/>
        <end position="199"/>
    </location>
</feature>
<dbReference type="InterPro" id="IPR027268">
    <property type="entry name" value="Peptidase_M4/M1_CTD_sf"/>
</dbReference>
<evidence type="ECO:0000256" key="6">
    <source>
        <dbReference type="ARBA" id="ARBA00022801"/>
    </source>
</evidence>
<dbReference type="Proteomes" id="UP000001568">
    <property type="component" value="Chromosome 10"/>
</dbReference>
<keyword evidence="7" id="KW-0862">Zinc</keyword>
<keyword evidence="6" id="KW-0378">Hydrolase</keyword>
<evidence type="ECO:0000259" key="12">
    <source>
        <dbReference type="Pfam" id="PF17900"/>
    </source>
</evidence>
<name>A4S3D9_OSTLU</name>
<evidence type="ECO:0000256" key="7">
    <source>
        <dbReference type="ARBA" id="ARBA00022833"/>
    </source>
</evidence>
<dbReference type="InterPro" id="IPR014782">
    <property type="entry name" value="Peptidase_M1_dom"/>
</dbReference>
<dbReference type="FunFam" id="3.30.2010.30:FF:000002">
    <property type="entry name" value="Putative aminopeptidase N"/>
    <property type="match status" value="1"/>
</dbReference>
<dbReference type="OMA" id="AKPFTEW"/>
<feature type="domain" description="Peptidase M1 alanyl aminopeptidase Ig-like fold" evidence="10">
    <location>
        <begin position="457"/>
        <end position="572"/>
    </location>
</feature>
<dbReference type="InterPro" id="IPR037144">
    <property type="entry name" value="Peptidase_M1_pepN_C_sf"/>
</dbReference>
<dbReference type="eggNOG" id="KOG1046">
    <property type="taxonomic scope" value="Eukaryota"/>
</dbReference>
<evidence type="ECO:0000259" key="10">
    <source>
        <dbReference type="Pfam" id="PF11940"/>
    </source>
</evidence>
<evidence type="ECO:0008006" key="15">
    <source>
        <dbReference type="Google" id="ProtNLM"/>
    </source>
</evidence>
<dbReference type="InterPro" id="IPR024601">
    <property type="entry name" value="Peptidase_M1_pepN_C"/>
</dbReference>
<dbReference type="PANTHER" id="PTHR46322">
    <property type="entry name" value="PUROMYCIN-SENSITIVE AMINOPEPTIDASE"/>
    <property type="match status" value="1"/>
</dbReference>
<protein>
    <recommendedName>
        <fullName evidence="15">Aminopeptidase N</fullName>
    </recommendedName>
</protein>
<dbReference type="GO" id="GO:0008237">
    <property type="term" value="F:metallopeptidase activity"/>
    <property type="evidence" value="ECO:0007669"/>
    <property type="project" value="UniProtKB-KW"/>
</dbReference>
<dbReference type="InterPro" id="IPR045357">
    <property type="entry name" value="Aminopeptidase_N-like_N"/>
</dbReference>
<dbReference type="STRING" id="436017.A4S3D9"/>
<dbReference type="Gene3D" id="2.60.40.1840">
    <property type="match status" value="1"/>
</dbReference>
<organism evidence="13 14">
    <name type="scientific">Ostreococcus lucimarinus (strain CCE9901)</name>
    <dbReference type="NCBI Taxonomy" id="436017"/>
    <lineage>
        <taxon>Eukaryota</taxon>
        <taxon>Viridiplantae</taxon>
        <taxon>Chlorophyta</taxon>
        <taxon>Mamiellophyceae</taxon>
        <taxon>Mamiellales</taxon>
        <taxon>Bathycoccaceae</taxon>
        <taxon>Ostreococcus</taxon>
    </lineage>
</organism>
<dbReference type="InterPro" id="IPR038438">
    <property type="entry name" value="PepN_Ig-like_sf"/>
</dbReference>
<evidence type="ECO:0000259" key="9">
    <source>
        <dbReference type="Pfam" id="PF01433"/>
    </source>
</evidence>
<comment type="similarity">
    <text evidence="2">Belongs to the peptidase M1 family.</text>
</comment>
<gene>
    <name evidence="13" type="ORF">OSTLU_26022</name>
</gene>
<dbReference type="GeneID" id="5004217"/>
<keyword evidence="14" id="KW-1185">Reference proteome</keyword>
<dbReference type="SUPFAM" id="SSF55486">
    <property type="entry name" value="Metalloproteases ('zincins'), catalytic domain"/>
    <property type="match status" value="1"/>
</dbReference>
<dbReference type="KEGG" id="olu:OSTLU_26022"/>
<dbReference type="EMBL" id="CP000590">
    <property type="protein sequence ID" value="ABO98370.1"/>
    <property type="molecule type" value="Genomic_DNA"/>
</dbReference>
<reference evidence="13 14" key="1">
    <citation type="journal article" date="2007" name="Proc. Natl. Acad. Sci. U.S.A.">
        <title>The tiny eukaryote Ostreococcus provides genomic insights into the paradox of plankton speciation.</title>
        <authorList>
            <person name="Palenik B."/>
            <person name="Grimwood J."/>
            <person name="Aerts A."/>
            <person name="Rouze P."/>
            <person name="Salamov A."/>
            <person name="Putnam N."/>
            <person name="Dupont C."/>
            <person name="Jorgensen R."/>
            <person name="Derelle E."/>
            <person name="Rombauts S."/>
            <person name="Zhou K."/>
            <person name="Otillar R."/>
            <person name="Merchant S.S."/>
            <person name="Podell S."/>
            <person name="Gaasterland T."/>
            <person name="Napoli C."/>
            <person name="Gendler K."/>
            <person name="Manuell A."/>
            <person name="Tai V."/>
            <person name="Vallon O."/>
            <person name="Piganeau G."/>
            <person name="Jancek S."/>
            <person name="Heijde M."/>
            <person name="Jabbari K."/>
            <person name="Bowler C."/>
            <person name="Lohr M."/>
            <person name="Robbens S."/>
            <person name="Werner G."/>
            <person name="Dubchak I."/>
            <person name="Pazour G.J."/>
            <person name="Ren Q."/>
            <person name="Paulsen I."/>
            <person name="Delwiche C."/>
            <person name="Schmutz J."/>
            <person name="Rokhsar D."/>
            <person name="Van de Peer Y."/>
            <person name="Moreau H."/>
            <person name="Grigoriev I.V."/>
        </authorList>
    </citation>
    <scope>NUCLEOTIDE SEQUENCE [LARGE SCALE GENOMIC DNA]</scope>
    <source>
        <strain evidence="13 14">CCE9901</strain>
    </source>
</reference>
<dbReference type="GO" id="GO:0006508">
    <property type="term" value="P:proteolysis"/>
    <property type="evidence" value="ECO:0007669"/>
    <property type="project" value="UniProtKB-KW"/>
</dbReference>
<dbReference type="Gene3D" id="3.30.2010.30">
    <property type="match status" value="1"/>
</dbReference>
<dbReference type="PRINTS" id="PR00756">
    <property type="entry name" value="ALADIPTASE"/>
</dbReference>
<dbReference type="InterPro" id="IPR012779">
    <property type="entry name" value="Peptidase_M1_pepN"/>
</dbReference>
<evidence type="ECO:0000256" key="5">
    <source>
        <dbReference type="ARBA" id="ARBA00022723"/>
    </source>
</evidence>
<feature type="domain" description="Peptidase M1 membrane alanine aminopeptidase" evidence="9">
    <location>
        <begin position="238"/>
        <end position="452"/>
    </location>
</feature>
<dbReference type="Gene3D" id="1.25.50.10">
    <property type="entry name" value="Peptidase M1, alanyl aminopeptidase, C-terminal domain"/>
    <property type="match status" value="1"/>
</dbReference>
<keyword evidence="8" id="KW-0482">Metalloprotease</keyword>
<comment type="cofactor">
    <cofactor evidence="1">
        <name>Zn(2+)</name>
        <dbReference type="ChEBI" id="CHEBI:29105"/>
    </cofactor>
</comment>
<keyword evidence="4" id="KW-0645">Protease</keyword>
<evidence type="ECO:0000256" key="3">
    <source>
        <dbReference type="ARBA" id="ARBA00022438"/>
    </source>
</evidence>
<dbReference type="Gramene" id="ABO98370">
    <property type="protein sequence ID" value="ABO98370"/>
    <property type="gene ID" value="OSTLU_26022"/>
</dbReference>
<keyword evidence="5" id="KW-0479">Metal-binding</keyword>
<dbReference type="Gene3D" id="1.10.390.10">
    <property type="entry name" value="Neutral Protease Domain 2"/>
    <property type="match status" value="1"/>
</dbReference>
<sequence length="924" mass="102276">MTATAEPKEIRLSDYAPFPYAYDEVTLDFALDGEYATVTAMSVITPIEGRDRTRGLVLNGKMPFFELLGARVNGETLPADRYSIEADGDDTLMIIKDTPDVRFELEITTKFKPQDNTELSGLYKSSGTFCTQCEAEGFRSITFYPDRPDVMSVFTTKITADKAKYPVLLSNGNLIDSGDAANGAHFATWKDPWRKPCYLFALVAGDLAVVEDTFTTMSGREVALKIYAQAKNIDRCDFAMASLKRAMKWDEDRFGLEYDLDLFNIVAVDDFNMGAMENKSLNIFNSRLVLASEESATDATFERIEGVIGHEYFHNYTGNRVTCRDWFQLSLKEGLTVFRDHEFTSDLHSRAVKRIADVRYLRAAQFAEDASPLAHPVRPEAYQKIDNFYTLTVYEKGSELIRMYSTLLGKDGFRKGMDLYFQRHDGQAVTTEDFFQAMSDANSTNIEKLKRWYSQAGTPALNAEGTYDAVTKTYALTLTQTLPQTNDVKGAADKKLPQLIPVAVGLLGEDGKDMVLDGDIKCEGDAEATLDETKTTAVCRLTEFKQTFTFTNITSKPVPSVLRGFSAPVKLTMTPELTTDELLFLLANDSDEFNRWEAAQKIATSILIRLCKKHNDDKALKIEDVDVTSDPSWAIYSAACCLIVKDATANRLDRAWVEEALNFPGPSQLIQDLAPGVNPVNTYRVCKAFARAFAKESRVELEAALATCDAEAAGLAYDVDGPQVSRRALRGYAIRMLGSIGGDDVSSSIASAYSSAKNMTDTVSALTGLCGHDDSSAAKKKAFDDFLNKWKDDNNVSCTWLRMVASDAGKGGANAIDEMKRLMASDVYDAKNPNKFYSLIGGFAGGNIEGFHAADGSGYEFVADVLLQTDAINPQASSRMASPFTKWRLYDENRQNLMKAQLERLLAQKLSPNLFEIISKAIKG</sequence>
<dbReference type="Pfam" id="PF17900">
    <property type="entry name" value="Peptidase_M1_N"/>
    <property type="match status" value="1"/>
</dbReference>
<dbReference type="MEROPS" id="M01.005"/>
<dbReference type="AlphaFoldDB" id="A4S3D9"/>
<dbReference type="InterPro" id="IPR042097">
    <property type="entry name" value="Aminopeptidase_N-like_N_sf"/>
</dbReference>
<dbReference type="CDD" id="cd09600">
    <property type="entry name" value="M1_APN"/>
    <property type="match status" value="1"/>
</dbReference>
<dbReference type="NCBIfam" id="TIGR02414">
    <property type="entry name" value="pepN_proteo"/>
    <property type="match status" value="1"/>
</dbReference>
<evidence type="ECO:0000313" key="13">
    <source>
        <dbReference type="EMBL" id="ABO98370.1"/>
    </source>
</evidence>
<accession>A4S3D9</accession>
<evidence type="ECO:0000313" key="14">
    <source>
        <dbReference type="Proteomes" id="UP000001568"/>
    </source>
</evidence>
<dbReference type="Pfam" id="PF11940">
    <property type="entry name" value="DUF3458"/>
    <property type="match status" value="1"/>
</dbReference>
<evidence type="ECO:0000256" key="1">
    <source>
        <dbReference type="ARBA" id="ARBA00001947"/>
    </source>
</evidence>
<dbReference type="HOGENOM" id="CLU_007993_2_0_1"/>
<dbReference type="Pfam" id="PF01433">
    <property type="entry name" value="Peptidase_M1"/>
    <property type="match status" value="1"/>
</dbReference>
<dbReference type="Pfam" id="PF17432">
    <property type="entry name" value="DUF3458_C"/>
    <property type="match status" value="1"/>
</dbReference>